<evidence type="ECO:0000256" key="1">
    <source>
        <dbReference type="SAM" id="Phobius"/>
    </source>
</evidence>
<dbReference type="InterPro" id="IPR010721">
    <property type="entry name" value="UstE-like"/>
</dbReference>
<dbReference type="Gene3D" id="1.20.120.1630">
    <property type="match status" value="1"/>
</dbReference>
<dbReference type="Proteomes" id="UP000275078">
    <property type="component" value="Unassembled WGS sequence"/>
</dbReference>
<protein>
    <submittedName>
        <fullName evidence="2">DUF1295-domain-containing protein</fullName>
    </submittedName>
</protein>
<feature type="transmembrane region" description="Helical" evidence="1">
    <location>
        <begin position="158"/>
        <end position="183"/>
    </location>
</feature>
<keyword evidence="1" id="KW-1133">Transmembrane helix</keyword>
<dbReference type="OrthoDB" id="201504at2759"/>
<feature type="transmembrane region" description="Helical" evidence="1">
    <location>
        <begin position="83"/>
        <end position="103"/>
    </location>
</feature>
<evidence type="ECO:0000313" key="3">
    <source>
        <dbReference type="Proteomes" id="UP000275078"/>
    </source>
</evidence>
<gene>
    <name evidence="2" type="ORF">BJ508DRAFT_326099</name>
</gene>
<accession>A0A3N4IB35</accession>
<organism evidence="2 3">
    <name type="scientific">Ascobolus immersus RN42</name>
    <dbReference type="NCBI Taxonomy" id="1160509"/>
    <lineage>
        <taxon>Eukaryota</taxon>
        <taxon>Fungi</taxon>
        <taxon>Dikarya</taxon>
        <taxon>Ascomycota</taxon>
        <taxon>Pezizomycotina</taxon>
        <taxon>Pezizomycetes</taxon>
        <taxon>Pezizales</taxon>
        <taxon>Ascobolaceae</taxon>
        <taxon>Ascobolus</taxon>
    </lineage>
</organism>
<proteinExistence type="predicted"/>
<dbReference type="EMBL" id="ML119676">
    <property type="protein sequence ID" value="RPA81878.1"/>
    <property type="molecule type" value="Genomic_DNA"/>
</dbReference>
<name>A0A3N4IB35_ASCIM</name>
<dbReference type="AlphaFoldDB" id="A0A3N4IB35"/>
<dbReference type="Pfam" id="PF06966">
    <property type="entry name" value="DUF1295"/>
    <property type="match status" value="1"/>
</dbReference>
<dbReference type="PROSITE" id="PS50244">
    <property type="entry name" value="S5A_REDUCTASE"/>
    <property type="match status" value="1"/>
</dbReference>
<keyword evidence="1" id="KW-0472">Membrane</keyword>
<feature type="transmembrane region" description="Helical" evidence="1">
    <location>
        <begin position="53"/>
        <end position="71"/>
    </location>
</feature>
<dbReference type="GO" id="GO:0016020">
    <property type="term" value="C:membrane"/>
    <property type="evidence" value="ECO:0007669"/>
    <property type="project" value="TreeGrafter"/>
</dbReference>
<dbReference type="PANTHER" id="PTHR32251:SF23">
    <property type="entry name" value="3-OXO-5-ALPHA-STEROID 4-DEHYDROGENASE (DUF1295)"/>
    <property type="match status" value="1"/>
</dbReference>
<sequence>MSAIDILPIIKEAIDAADYTLTAKPYLSLSTVTNAASTFISNPIAAYQLTNPLTTSFLVANVLAGFIFIASEITGDHSVVDRLWSLLPPFYILHFTFWAHIAGVDSNRLDMMATIAVLWGARLTFNFWRKGGYTSGGEDYRWEVIRQKLFPKRWQMSIFNFTFISWYQSILLWAVSLPAYSFLLLGQLNEKEKWVTIATRPDMIFAYGLVLVILFETVADQQQWEFQQAKKNYQKTKTVPEMSRFTVEELERGFLTQGLFSVSRHPNFLAEQLVWVGIYQWSVWMCESLFAWTAAGVLGYLSLFQGSTVFTEWITAGKYPAYKEYQKRVPKFVPSFQAVMGGVPEIKLGDVQEKVEEVKKDVKKKGGNRRR</sequence>
<keyword evidence="1" id="KW-0812">Transmembrane</keyword>
<dbReference type="PANTHER" id="PTHR32251">
    <property type="entry name" value="3-OXO-5-ALPHA-STEROID 4-DEHYDROGENASE"/>
    <property type="match status" value="1"/>
</dbReference>
<evidence type="ECO:0000313" key="2">
    <source>
        <dbReference type="EMBL" id="RPA81878.1"/>
    </source>
</evidence>
<keyword evidence="3" id="KW-1185">Reference proteome</keyword>
<feature type="transmembrane region" description="Helical" evidence="1">
    <location>
        <begin position="203"/>
        <end position="219"/>
    </location>
</feature>
<reference evidence="2 3" key="1">
    <citation type="journal article" date="2018" name="Nat. Ecol. Evol.">
        <title>Pezizomycetes genomes reveal the molecular basis of ectomycorrhizal truffle lifestyle.</title>
        <authorList>
            <person name="Murat C."/>
            <person name="Payen T."/>
            <person name="Noel B."/>
            <person name="Kuo A."/>
            <person name="Morin E."/>
            <person name="Chen J."/>
            <person name="Kohler A."/>
            <person name="Krizsan K."/>
            <person name="Balestrini R."/>
            <person name="Da Silva C."/>
            <person name="Montanini B."/>
            <person name="Hainaut M."/>
            <person name="Levati E."/>
            <person name="Barry K.W."/>
            <person name="Belfiori B."/>
            <person name="Cichocki N."/>
            <person name="Clum A."/>
            <person name="Dockter R.B."/>
            <person name="Fauchery L."/>
            <person name="Guy J."/>
            <person name="Iotti M."/>
            <person name="Le Tacon F."/>
            <person name="Lindquist E.A."/>
            <person name="Lipzen A."/>
            <person name="Malagnac F."/>
            <person name="Mello A."/>
            <person name="Molinier V."/>
            <person name="Miyauchi S."/>
            <person name="Poulain J."/>
            <person name="Riccioni C."/>
            <person name="Rubini A."/>
            <person name="Sitrit Y."/>
            <person name="Splivallo R."/>
            <person name="Traeger S."/>
            <person name="Wang M."/>
            <person name="Zifcakova L."/>
            <person name="Wipf D."/>
            <person name="Zambonelli A."/>
            <person name="Paolocci F."/>
            <person name="Nowrousian M."/>
            <person name="Ottonello S."/>
            <person name="Baldrian P."/>
            <person name="Spatafora J.W."/>
            <person name="Henrissat B."/>
            <person name="Nagy L.G."/>
            <person name="Aury J.M."/>
            <person name="Wincker P."/>
            <person name="Grigoriev I.V."/>
            <person name="Bonfante P."/>
            <person name="Martin F.M."/>
        </authorList>
    </citation>
    <scope>NUCLEOTIDE SEQUENCE [LARGE SCALE GENOMIC DNA]</scope>
    <source>
        <strain evidence="2 3">RN42</strain>
    </source>
</reference>